<dbReference type="InterPro" id="IPR025965">
    <property type="entry name" value="FlgD/Vpr_Ig-like"/>
</dbReference>
<reference evidence="2 3" key="1">
    <citation type="journal article" date="2019" name="Nat. Microbiol.">
        <title>Mediterranean grassland soil C-N compound turnover is dependent on rainfall and depth, and is mediated by genomically divergent microorganisms.</title>
        <authorList>
            <person name="Diamond S."/>
            <person name="Andeer P.F."/>
            <person name="Li Z."/>
            <person name="Crits-Christoph A."/>
            <person name="Burstein D."/>
            <person name="Anantharaman K."/>
            <person name="Lane K.R."/>
            <person name="Thomas B.C."/>
            <person name="Pan C."/>
            <person name="Northen T.R."/>
            <person name="Banfield J.F."/>
        </authorList>
    </citation>
    <scope>NUCLEOTIDE SEQUENCE [LARGE SCALE GENOMIC DNA]</scope>
    <source>
        <strain evidence="2">WS_5</strain>
    </source>
</reference>
<dbReference type="Gene3D" id="2.60.40.4070">
    <property type="match status" value="1"/>
</dbReference>
<proteinExistence type="predicted"/>
<dbReference type="Proteomes" id="UP000320913">
    <property type="component" value="Unassembled WGS sequence"/>
</dbReference>
<gene>
    <name evidence="2" type="ORF">E6K75_06375</name>
</gene>
<dbReference type="InterPro" id="IPR026444">
    <property type="entry name" value="Secre_tail"/>
</dbReference>
<evidence type="ECO:0000259" key="1">
    <source>
        <dbReference type="Pfam" id="PF13860"/>
    </source>
</evidence>
<dbReference type="EMBL" id="VBOV01000159">
    <property type="protein sequence ID" value="TMQ57718.1"/>
    <property type="molecule type" value="Genomic_DNA"/>
</dbReference>
<organism evidence="2 3">
    <name type="scientific">Eiseniibacteriota bacterium</name>
    <dbReference type="NCBI Taxonomy" id="2212470"/>
    <lineage>
        <taxon>Bacteria</taxon>
        <taxon>Candidatus Eiseniibacteriota</taxon>
    </lineage>
</organism>
<dbReference type="AlphaFoldDB" id="A0A538T271"/>
<accession>A0A538T271</accession>
<name>A0A538T271_UNCEI</name>
<sequence>MDITPPATPGVVLYPSRPNPVQSSAVIPFAITGASQGDIARVTLRIFNSQGRLVRTLMENEAETLPAVRAPKWDGKNEKGQRVGSGIYYYRLTVSGRDTSRRMVVLR</sequence>
<feature type="domain" description="FlgD/Vpr Ig-like" evidence="1">
    <location>
        <begin position="30"/>
        <end position="95"/>
    </location>
</feature>
<comment type="caution">
    <text evidence="2">The sequence shown here is derived from an EMBL/GenBank/DDBJ whole genome shotgun (WGS) entry which is preliminary data.</text>
</comment>
<evidence type="ECO:0000313" key="2">
    <source>
        <dbReference type="EMBL" id="TMQ57718.1"/>
    </source>
</evidence>
<dbReference type="Pfam" id="PF13860">
    <property type="entry name" value="FlgD_ig"/>
    <property type="match status" value="1"/>
</dbReference>
<protein>
    <submittedName>
        <fullName evidence="2">T9SS type A sorting domain-containing protein</fullName>
    </submittedName>
</protein>
<evidence type="ECO:0000313" key="3">
    <source>
        <dbReference type="Proteomes" id="UP000320913"/>
    </source>
</evidence>
<dbReference type="NCBIfam" id="TIGR04183">
    <property type="entry name" value="Por_Secre_tail"/>
    <property type="match status" value="1"/>
</dbReference>